<dbReference type="PROSITE" id="PS51273">
    <property type="entry name" value="GATASE_TYPE_1"/>
    <property type="match status" value="1"/>
</dbReference>
<feature type="region of interest" description="Disordered" evidence="1">
    <location>
        <begin position="263"/>
        <end position="282"/>
    </location>
</feature>
<dbReference type="RefSeq" id="WP_379899436.1">
    <property type="nucleotide sequence ID" value="NZ_JBHRTR010000020.1"/>
</dbReference>
<protein>
    <submittedName>
        <fullName evidence="2">Gamma-glutamyl-gamma-aminobutyrate hydrolase family protein</fullName>
    </submittedName>
</protein>
<evidence type="ECO:0000313" key="3">
    <source>
        <dbReference type="Proteomes" id="UP001595528"/>
    </source>
</evidence>
<evidence type="ECO:0000256" key="1">
    <source>
        <dbReference type="SAM" id="MobiDB-lite"/>
    </source>
</evidence>
<dbReference type="CDD" id="cd01745">
    <property type="entry name" value="GATase1_2"/>
    <property type="match status" value="1"/>
</dbReference>
<dbReference type="PANTHER" id="PTHR43235:SF1">
    <property type="entry name" value="GLUTAMINE AMIDOTRANSFERASE PB2B2.05-RELATED"/>
    <property type="match status" value="1"/>
</dbReference>
<dbReference type="Gene3D" id="3.40.50.880">
    <property type="match status" value="1"/>
</dbReference>
<gene>
    <name evidence="2" type="ORF">ACFOGJ_08545</name>
</gene>
<accession>A0ABV7KYG5</accession>
<comment type="caution">
    <text evidence="2">The sequence shown here is derived from an EMBL/GenBank/DDBJ whole genome shotgun (WGS) entry which is preliminary data.</text>
</comment>
<dbReference type="InterPro" id="IPR029062">
    <property type="entry name" value="Class_I_gatase-like"/>
</dbReference>
<dbReference type="InterPro" id="IPR011697">
    <property type="entry name" value="Peptidase_C26"/>
</dbReference>
<dbReference type="SUPFAM" id="SSF52317">
    <property type="entry name" value="Class I glutamine amidotransferase-like"/>
    <property type="match status" value="1"/>
</dbReference>
<keyword evidence="2" id="KW-0378">Hydrolase</keyword>
<feature type="compositionally biased region" description="Basic and acidic residues" evidence="1">
    <location>
        <begin position="272"/>
        <end position="282"/>
    </location>
</feature>
<dbReference type="GO" id="GO:0016787">
    <property type="term" value="F:hydrolase activity"/>
    <property type="evidence" value="ECO:0007669"/>
    <property type="project" value="UniProtKB-KW"/>
</dbReference>
<dbReference type="InterPro" id="IPR044668">
    <property type="entry name" value="PuuD-like"/>
</dbReference>
<dbReference type="Proteomes" id="UP001595528">
    <property type="component" value="Unassembled WGS sequence"/>
</dbReference>
<dbReference type="EMBL" id="JBHRTR010000020">
    <property type="protein sequence ID" value="MFC3227274.1"/>
    <property type="molecule type" value="Genomic_DNA"/>
</dbReference>
<evidence type="ECO:0000313" key="2">
    <source>
        <dbReference type="EMBL" id="MFC3227274.1"/>
    </source>
</evidence>
<reference evidence="3" key="1">
    <citation type="journal article" date="2019" name="Int. J. Syst. Evol. Microbiol.">
        <title>The Global Catalogue of Microorganisms (GCM) 10K type strain sequencing project: providing services to taxonomists for standard genome sequencing and annotation.</title>
        <authorList>
            <consortium name="The Broad Institute Genomics Platform"/>
            <consortium name="The Broad Institute Genome Sequencing Center for Infectious Disease"/>
            <person name="Wu L."/>
            <person name="Ma J."/>
        </authorList>
    </citation>
    <scope>NUCLEOTIDE SEQUENCE [LARGE SCALE GENOMIC DNA]</scope>
    <source>
        <strain evidence="3">KCTC 42964</strain>
    </source>
</reference>
<proteinExistence type="predicted"/>
<sequence>MTATDRAPDGGTRPLVLVTACIRRIDATTGHAVYEQYIDAARDPLDADPVILPALGAEAFRQLLPVVDGVLLPGSLSNVAPEHYGGPPPRDGNQADPARDGTTLPLIRACLDQGIPLLAICRGFQEMNVALGGSLHQHLAEVPGRIDHEAAADRPRATRYGFRHVVRFAADSWIGARYGAAEAAVNSLHGQGVDRLAAGLAVEALAPDGTVEAFRATGVPGFALGVQWHPEWQAAGNALSRAVFGLFGDACRARHARRLAAAGLEGPARSGNSEERPAWAMS</sequence>
<name>A0ABV7KYG5_9PROT</name>
<dbReference type="PANTHER" id="PTHR43235">
    <property type="entry name" value="GLUTAMINE AMIDOTRANSFERASE PB2B2.05-RELATED"/>
    <property type="match status" value="1"/>
</dbReference>
<keyword evidence="3" id="KW-1185">Reference proteome</keyword>
<dbReference type="Pfam" id="PF07722">
    <property type="entry name" value="Peptidase_C26"/>
    <property type="match status" value="1"/>
</dbReference>
<organism evidence="2 3">
    <name type="scientific">Marinibaculum pumilum</name>
    <dbReference type="NCBI Taxonomy" id="1766165"/>
    <lineage>
        <taxon>Bacteria</taxon>
        <taxon>Pseudomonadati</taxon>
        <taxon>Pseudomonadota</taxon>
        <taxon>Alphaproteobacteria</taxon>
        <taxon>Rhodospirillales</taxon>
        <taxon>Rhodospirillaceae</taxon>
        <taxon>Marinibaculum</taxon>
    </lineage>
</organism>